<dbReference type="EMBL" id="UINC01000583">
    <property type="protein sequence ID" value="SUZ57856.1"/>
    <property type="molecule type" value="Genomic_DNA"/>
</dbReference>
<dbReference type="AlphaFoldDB" id="A0A381NT87"/>
<gene>
    <name evidence="2" type="ORF">METZ01_LOCUS10710</name>
</gene>
<organism evidence="2">
    <name type="scientific">marine metagenome</name>
    <dbReference type="NCBI Taxonomy" id="408172"/>
    <lineage>
        <taxon>unclassified sequences</taxon>
        <taxon>metagenomes</taxon>
        <taxon>ecological metagenomes</taxon>
    </lineage>
</organism>
<dbReference type="Gene3D" id="3.30.1330.40">
    <property type="entry name" value="RutC-like"/>
    <property type="match status" value="3"/>
</dbReference>
<dbReference type="InterPro" id="IPR035959">
    <property type="entry name" value="RutC-like_sf"/>
</dbReference>
<name>A0A381NT87_9ZZZZ</name>
<evidence type="ECO:0000313" key="2">
    <source>
        <dbReference type="EMBL" id="SUZ57856.1"/>
    </source>
</evidence>
<dbReference type="InterPro" id="IPR006175">
    <property type="entry name" value="YjgF/YER057c/UK114"/>
</dbReference>
<comment type="similarity">
    <text evidence="1">Belongs to the RutC family.</text>
</comment>
<accession>A0A381NT87</accession>
<dbReference type="CDD" id="cd00448">
    <property type="entry name" value="YjgF_YER057c_UK114_family"/>
    <property type="match status" value="2"/>
</dbReference>
<proteinExistence type="inferred from homology"/>
<dbReference type="Pfam" id="PF01042">
    <property type="entry name" value="Ribonuc_L-PSP"/>
    <property type="match status" value="3"/>
</dbReference>
<dbReference type="GO" id="GO:0019239">
    <property type="term" value="F:deaminase activity"/>
    <property type="evidence" value="ECO:0007669"/>
    <property type="project" value="TreeGrafter"/>
</dbReference>
<dbReference type="PANTHER" id="PTHR11803">
    <property type="entry name" value="2-IMINOBUTANOATE/2-IMINOPROPANOATE DEAMINASE RIDA"/>
    <property type="match status" value="1"/>
</dbReference>
<reference evidence="2" key="1">
    <citation type="submission" date="2018-05" db="EMBL/GenBank/DDBJ databases">
        <authorList>
            <person name="Lanie J.A."/>
            <person name="Ng W.-L."/>
            <person name="Kazmierczak K.M."/>
            <person name="Andrzejewski T.M."/>
            <person name="Davidsen T.M."/>
            <person name="Wayne K.J."/>
            <person name="Tettelin H."/>
            <person name="Glass J.I."/>
            <person name="Rusch D."/>
            <person name="Podicherti R."/>
            <person name="Tsui H.-C.T."/>
            <person name="Winkler M.E."/>
        </authorList>
    </citation>
    <scope>NUCLEOTIDE SEQUENCE</scope>
</reference>
<dbReference type="PANTHER" id="PTHR11803:SF58">
    <property type="entry name" value="PROTEIN HMF1-RELATED"/>
    <property type="match status" value="1"/>
</dbReference>
<protein>
    <submittedName>
        <fullName evidence="2">Uncharacterized protein</fullName>
    </submittedName>
</protein>
<dbReference type="GO" id="GO:0005829">
    <property type="term" value="C:cytosol"/>
    <property type="evidence" value="ECO:0007669"/>
    <property type="project" value="TreeGrafter"/>
</dbReference>
<sequence>MTRRVITEVAVVLLLVSAVAGAQVEKRFINPAGGFTQVVTVEDRGVTTIYLSGQVGNGSDLQAHAESAFAGVAEQLAAAGASMRDVVKIRIYVTDFDPADYGVISAARLAAFPEDAWPVSTMLGVNALALEGFRVEVEATAVVADPGADFELTRIGPSRGFSQAVVARHGAIKTIWIAGQVGRGDDLMTQTEVVLDSVSQRLAEAGATMDDVVKTNTYIVDFQPADDLRPYSQGRASVSGEKPPTSTLIGIDRLVSDQMQIEVDAVAVVVDGGRAERLTTEFLDPAGSFTQVVTAQGDGAKTIYVSGQVGRPGDSLEIQAEQAFAGMQRRLALAGATPADLVKVVYYLPGYTPGNTGITGAREANAFPTENLPAATLLGIQSLYSATALFEYEGIAVVRP</sequence>
<evidence type="ECO:0000256" key="1">
    <source>
        <dbReference type="ARBA" id="ARBA00010552"/>
    </source>
</evidence>
<dbReference type="SUPFAM" id="SSF55298">
    <property type="entry name" value="YjgF-like"/>
    <property type="match status" value="3"/>
</dbReference>